<dbReference type="PANTHER" id="PTHR34697">
    <property type="entry name" value="PHOSPHATIDYLGLYCEROL LYSYLTRANSFERASE"/>
    <property type="match status" value="1"/>
</dbReference>
<dbReference type="PANTHER" id="PTHR34697:SF2">
    <property type="entry name" value="PHOSPHATIDYLGLYCEROL LYSYLTRANSFERASE"/>
    <property type="match status" value="1"/>
</dbReference>
<keyword evidence="5" id="KW-0472">Membrane</keyword>
<evidence type="ECO:0000256" key="4">
    <source>
        <dbReference type="ARBA" id="ARBA00022989"/>
    </source>
</evidence>
<dbReference type="Gene3D" id="3.40.630.30">
    <property type="match status" value="1"/>
</dbReference>
<accession>E1IED4</accession>
<keyword evidence="8" id="KW-1185">Reference proteome</keyword>
<dbReference type="HOGENOM" id="CLU_047543_0_0_0"/>
<name>E1IED4_9CHLR</name>
<reference evidence="7 8" key="1">
    <citation type="journal article" date="2011" name="J. Bacteriol.">
        <title>Draft genome sequence of the anoxygenic filamentous phototrophic bacterium Oscillochloris trichoides subsp. DG-6.</title>
        <authorList>
            <person name="Kuznetsov B.B."/>
            <person name="Ivanovsky R.N."/>
            <person name="Keppen O.I."/>
            <person name="Sukhacheva M.V."/>
            <person name="Bumazhkin B.K."/>
            <person name="Patutina E.O."/>
            <person name="Beletsky A.V."/>
            <person name="Mardanov A.V."/>
            <person name="Baslerov R.V."/>
            <person name="Panteleeva A.N."/>
            <person name="Kolganova T.V."/>
            <person name="Ravin N.V."/>
            <person name="Skryabin K.G."/>
        </authorList>
    </citation>
    <scope>NUCLEOTIDE SEQUENCE [LARGE SCALE GENOMIC DNA]</scope>
    <source>
        <strain evidence="7 8">DG-6</strain>
    </source>
</reference>
<keyword evidence="2" id="KW-1003">Cell membrane</keyword>
<evidence type="ECO:0000313" key="8">
    <source>
        <dbReference type="Proteomes" id="UP000054010"/>
    </source>
</evidence>
<sequence length="360" mass="40276">MISAQIAPSYAAAAPSPQETWEHARRLVFRYGWNSVAYQILNPGIQHWFAPNGDAVIGYVRAAGYRVVAGSPIARAEDLAAVASTFSHAAHRAGQRVCYFGVQDRFVSAMAAQPPMARLLIGAQPVWDPHGWTEILAHKASLRAQIARARNKAVTISPWPTEKASTHTELRRCLAEWLQERHLPSMHFLVEPDTFGHLHDRYVWVACREQQVIGFLVASPIPQRRGWLVEQLVRGHAAPNGTAELLVDAAMRHFAASDVDYVTLGLSPLACHTPWADTPQPAWISALLAMLRVYGQRFYNFSGLDAFKSKLQPHLWEPVYAMSNQRHFTPHTFYAIIGAFGGTSPLRYLSRALWRVVWGM</sequence>
<organism evidence="7 8">
    <name type="scientific">Oscillochloris trichoides DG-6</name>
    <dbReference type="NCBI Taxonomy" id="765420"/>
    <lineage>
        <taxon>Bacteria</taxon>
        <taxon>Bacillati</taxon>
        <taxon>Chloroflexota</taxon>
        <taxon>Chloroflexia</taxon>
        <taxon>Chloroflexales</taxon>
        <taxon>Chloroflexineae</taxon>
        <taxon>Oscillochloridaceae</taxon>
        <taxon>Oscillochloris</taxon>
    </lineage>
</organism>
<dbReference type="AlphaFoldDB" id="E1IED4"/>
<keyword evidence="3" id="KW-0812">Transmembrane</keyword>
<evidence type="ECO:0000313" key="7">
    <source>
        <dbReference type="EMBL" id="EFO80460.1"/>
    </source>
</evidence>
<dbReference type="InterPro" id="IPR051211">
    <property type="entry name" value="PG_lysyltransferase"/>
</dbReference>
<dbReference type="Pfam" id="PF09924">
    <property type="entry name" value="LPG_synthase_C"/>
    <property type="match status" value="1"/>
</dbReference>
<dbReference type="Proteomes" id="UP000054010">
    <property type="component" value="Unassembled WGS sequence"/>
</dbReference>
<dbReference type="SUPFAM" id="SSF55729">
    <property type="entry name" value="Acyl-CoA N-acyltransferases (Nat)"/>
    <property type="match status" value="1"/>
</dbReference>
<evidence type="ECO:0000256" key="5">
    <source>
        <dbReference type="ARBA" id="ARBA00023136"/>
    </source>
</evidence>
<dbReference type="InterPro" id="IPR016181">
    <property type="entry name" value="Acyl_CoA_acyltransferase"/>
</dbReference>
<protein>
    <recommendedName>
        <fullName evidence="6">Phosphatidylglycerol lysyltransferase C-terminal domain-containing protein</fullName>
    </recommendedName>
</protein>
<feature type="domain" description="Phosphatidylglycerol lysyltransferase C-terminal" evidence="6">
    <location>
        <begin position="26"/>
        <end position="321"/>
    </location>
</feature>
<keyword evidence="4" id="KW-1133">Transmembrane helix</keyword>
<evidence type="ECO:0000256" key="1">
    <source>
        <dbReference type="ARBA" id="ARBA00004651"/>
    </source>
</evidence>
<dbReference type="GO" id="GO:0005886">
    <property type="term" value="C:plasma membrane"/>
    <property type="evidence" value="ECO:0007669"/>
    <property type="project" value="UniProtKB-SubCell"/>
</dbReference>
<proteinExistence type="predicted"/>
<gene>
    <name evidence="7" type="ORF">OSCT_1685</name>
</gene>
<dbReference type="InterPro" id="IPR024320">
    <property type="entry name" value="LPG_synthase_C"/>
</dbReference>
<dbReference type="EMBL" id="ADVR01000052">
    <property type="protein sequence ID" value="EFO80460.1"/>
    <property type="molecule type" value="Genomic_DNA"/>
</dbReference>
<dbReference type="GO" id="GO:0016755">
    <property type="term" value="F:aminoacyltransferase activity"/>
    <property type="evidence" value="ECO:0007669"/>
    <property type="project" value="TreeGrafter"/>
</dbReference>
<comment type="caution">
    <text evidence="7">The sequence shown here is derived from an EMBL/GenBank/DDBJ whole genome shotgun (WGS) entry which is preliminary data.</text>
</comment>
<comment type="subcellular location">
    <subcellularLocation>
        <location evidence="1">Cell membrane</location>
        <topology evidence="1">Multi-pass membrane protein</topology>
    </subcellularLocation>
</comment>
<dbReference type="GO" id="GO:0055091">
    <property type="term" value="P:phospholipid homeostasis"/>
    <property type="evidence" value="ECO:0007669"/>
    <property type="project" value="TreeGrafter"/>
</dbReference>
<dbReference type="eggNOG" id="COG2898">
    <property type="taxonomic scope" value="Bacteria"/>
</dbReference>
<dbReference type="STRING" id="765420.OSCT_1685"/>
<evidence type="ECO:0000256" key="2">
    <source>
        <dbReference type="ARBA" id="ARBA00022475"/>
    </source>
</evidence>
<evidence type="ECO:0000259" key="6">
    <source>
        <dbReference type="Pfam" id="PF09924"/>
    </source>
</evidence>
<evidence type="ECO:0000256" key="3">
    <source>
        <dbReference type="ARBA" id="ARBA00022692"/>
    </source>
</evidence>